<dbReference type="GO" id="GO:0016020">
    <property type="term" value="C:membrane"/>
    <property type="evidence" value="ECO:0007669"/>
    <property type="project" value="UniProtKB-SubCell"/>
</dbReference>
<dbReference type="RefSeq" id="WP_152204316.1">
    <property type="nucleotide sequence ID" value="NZ_VUKF01000049.1"/>
</dbReference>
<feature type="transmembrane region" description="Helical" evidence="6">
    <location>
        <begin position="135"/>
        <end position="156"/>
    </location>
</feature>
<protein>
    <recommendedName>
        <fullName evidence="7">O-antigen ligase-related domain-containing protein</fullName>
    </recommendedName>
</protein>
<feature type="transmembrane region" description="Helical" evidence="6">
    <location>
        <begin position="241"/>
        <end position="258"/>
    </location>
</feature>
<feature type="transmembrane region" description="Helical" evidence="6">
    <location>
        <begin position="193"/>
        <end position="210"/>
    </location>
</feature>
<feature type="region of interest" description="Disordered" evidence="5">
    <location>
        <begin position="435"/>
        <end position="468"/>
    </location>
</feature>
<feature type="transmembrane region" description="Helical" evidence="6">
    <location>
        <begin position="107"/>
        <end position="128"/>
    </location>
</feature>
<feature type="transmembrane region" description="Helical" evidence="6">
    <location>
        <begin position="217"/>
        <end position="235"/>
    </location>
</feature>
<dbReference type="Proteomes" id="UP000451860">
    <property type="component" value="Unassembled WGS sequence"/>
</dbReference>
<dbReference type="InterPro" id="IPR051533">
    <property type="entry name" value="WaaL-like"/>
</dbReference>
<feature type="transmembrane region" description="Helical" evidence="6">
    <location>
        <begin position="338"/>
        <end position="362"/>
    </location>
</feature>
<evidence type="ECO:0000256" key="1">
    <source>
        <dbReference type="ARBA" id="ARBA00004141"/>
    </source>
</evidence>
<evidence type="ECO:0000259" key="7">
    <source>
        <dbReference type="Pfam" id="PF04932"/>
    </source>
</evidence>
<sequence length="468" mass="48995">MSTVVRALLPPSRPRGPWVALQLLPIVALTIPASVVLAGPLKSNGWPARLMVFWIAAAVALGWVQQKRPRRSSPVEYGCWLLLLGLACSLAASWLRALDPVEAAGAIRYALVMFPLPVVALGIAATATPRLCDRLLLALLIGAALSSFVAVAQFVVPFEWSDLFQIPGLDAHGTAQMMRDEFLRVRGASDHPIEFGVLAGAVTPIGLHFARFGPTRLGRQLAAIGTFVCIAAIPMSVSRSGILVLLLALATYAVVLTGQQRLVALVLGLAGLVMFRATVPGLLGTVLGAFRNSSEDTSIASRTRAYAAVYDLVESSPVLGYGLGTFRPELYIYLDNQYLMSLVEGGIVLVGCVIVWLLLGLASARGAARRARDAVAASRAQAVLGATLAIGVSGAFFDLFSFGQATIMLFVLVGVAGALWHDGVLHGRPLPSPLERTGLRRTGTADPAPPAPPSAPVGALAASPGGVP</sequence>
<evidence type="ECO:0000256" key="6">
    <source>
        <dbReference type="SAM" id="Phobius"/>
    </source>
</evidence>
<dbReference type="InterPro" id="IPR007016">
    <property type="entry name" value="O-antigen_ligase-rel_domated"/>
</dbReference>
<feature type="transmembrane region" description="Helical" evidence="6">
    <location>
        <begin position="48"/>
        <end position="65"/>
    </location>
</feature>
<accession>A0A7J5UR23</accession>
<keyword evidence="9" id="KW-1185">Reference proteome</keyword>
<evidence type="ECO:0000256" key="4">
    <source>
        <dbReference type="ARBA" id="ARBA00023136"/>
    </source>
</evidence>
<name>A0A7J5UR23_9MICO</name>
<feature type="transmembrane region" description="Helical" evidence="6">
    <location>
        <begin position="402"/>
        <end position="420"/>
    </location>
</feature>
<evidence type="ECO:0000256" key="5">
    <source>
        <dbReference type="SAM" id="MobiDB-lite"/>
    </source>
</evidence>
<dbReference type="Pfam" id="PF04932">
    <property type="entry name" value="Wzy_C"/>
    <property type="match status" value="1"/>
</dbReference>
<gene>
    <name evidence="8" type="ORF">GB883_06705</name>
</gene>
<proteinExistence type="predicted"/>
<keyword evidence="3 6" id="KW-1133">Transmembrane helix</keyword>
<comment type="caution">
    <text evidence="8">The sequence shown here is derived from an EMBL/GenBank/DDBJ whole genome shotgun (WGS) entry which is preliminary data.</text>
</comment>
<keyword evidence="4 6" id="KW-0472">Membrane</keyword>
<evidence type="ECO:0000313" key="9">
    <source>
        <dbReference type="Proteomes" id="UP000451860"/>
    </source>
</evidence>
<feature type="transmembrane region" description="Helical" evidence="6">
    <location>
        <begin position="265"/>
        <end position="290"/>
    </location>
</feature>
<keyword evidence="2 6" id="KW-0812">Transmembrane</keyword>
<feature type="transmembrane region" description="Helical" evidence="6">
    <location>
        <begin position="77"/>
        <end position="95"/>
    </location>
</feature>
<evidence type="ECO:0000256" key="2">
    <source>
        <dbReference type="ARBA" id="ARBA00022692"/>
    </source>
</evidence>
<dbReference type="PANTHER" id="PTHR37422">
    <property type="entry name" value="TEICHURONIC ACID BIOSYNTHESIS PROTEIN TUAE"/>
    <property type="match status" value="1"/>
</dbReference>
<feature type="transmembrane region" description="Helical" evidence="6">
    <location>
        <begin position="374"/>
        <end position="396"/>
    </location>
</feature>
<dbReference type="EMBL" id="WHJE01000020">
    <property type="protein sequence ID" value="KAE8764892.1"/>
    <property type="molecule type" value="Genomic_DNA"/>
</dbReference>
<feature type="compositionally biased region" description="Low complexity" evidence="5">
    <location>
        <begin position="456"/>
        <end position="468"/>
    </location>
</feature>
<feature type="domain" description="O-antigen ligase-related" evidence="7">
    <location>
        <begin position="226"/>
        <end position="352"/>
    </location>
</feature>
<comment type="subcellular location">
    <subcellularLocation>
        <location evidence="1">Membrane</location>
        <topology evidence="1">Multi-pass membrane protein</topology>
    </subcellularLocation>
</comment>
<dbReference type="AlphaFoldDB" id="A0A7J5UR23"/>
<evidence type="ECO:0000256" key="3">
    <source>
        <dbReference type="ARBA" id="ARBA00022989"/>
    </source>
</evidence>
<evidence type="ECO:0000313" key="8">
    <source>
        <dbReference type="EMBL" id="KAE8764892.1"/>
    </source>
</evidence>
<organism evidence="8 9">
    <name type="scientific">Georgenia thermotolerans</name>
    <dbReference type="NCBI Taxonomy" id="527326"/>
    <lineage>
        <taxon>Bacteria</taxon>
        <taxon>Bacillati</taxon>
        <taxon>Actinomycetota</taxon>
        <taxon>Actinomycetes</taxon>
        <taxon>Micrococcales</taxon>
        <taxon>Bogoriellaceae</taxon>
        <taxon>Georgenia</taxon>
    </lineage>
</organism>
<dbReference type="OrthoDB" id="5243524at2"/>
<dbReference type="PANTHER" id="PTHR37422:SF13">
    <property type="entry name" value="LIPOPOLYSACCHARIDE BIOSYNTHESIS PROTEIN PA4999-RELATED"/>
    <property type="match status" value="1"/>
</dbReference>
<reference evidence="8 9" key="1">
    <citation type="submission" date="2019-10" db="EMBL/GenBank/DDBJ databases">
        <title>Georgenia wutianyii sp. nov. and Georgenia yuyongxinii sp. nov. isolated from plateau pika (Ochotona curzoniae) in the Qinghai-Tibet plateau of China.</title>
        <authorList>
            <person name="Tian Z."/>
        </authorList>
    </citation>
    <scope>NUCLEOTIDE SEQUENCE [LARGE SCALE GENOMIC DNA]</scope>
    <source>
        <strain evidence="8 9">DSM 21501</strain>
    </source>
</reference>